<dbReference type="Proteomes" id="UP000516437">
    <property type="component" value="Chromosome 1"/>
</dbReference>
<evidence type="ECO:0000313" key="2">
    <source>
        <dbReference type="Proteomes" id="UP000516437"/>
    </source>
</evidence>
<protein>
    <submittedName>
        <fullName evidence="1">Uncharacterized protein</fullName>
    </submittedName>
</protein>
<organism evidence="1 2">
    <name type="scientific">Morella rubra</name>
    <name type="common">Chinese bayberry</name>
    <dbReference type="NCBI Taxonomy" id="262757"/>
    <lineage>
        <taxon>Eukaryota</taxon>
        <taxon>Viridiplantae</taxon>
        <taxon>Streptophyta</taxon>
        <taxon>Embryophyta</taxon>
        <taxon>Tracheophyta</taxon>
        <taxon>Spermatophyta</taxon>
        <taxon>Magnoliopsida</taxon>
        <taxon>eudicotyledons</taxon>
        <taxon>Gunneridae</taxon>
        <taxon>Pentapetalae</taxon>
        <taxon>rosids</taxon>
        <taxon>fabids</taxon>
        <taxon>Fagales</taxon>
        <taxon>Myricaceae</taxon>
        <taxon>Morella</taxon>
    </lineage>
</organism>
<proteinExistence type="predicted"/>
<accession>A0A6A1WMV0</accession>
<name>A0A6A1WMV0_9ROSI</name>
<evidence type="ECO:0000313" key="1">
    <source>
        <dbReference type="EMBL" id="KAB1225866.1"/>
    </source>
</evidence>
<dbReference type="EMBL" id="RXIC02000019">
    <property type="protein sequence ID" value="KAB1225866.1"/>
    <property type="molecule type" value="Genomic_DNA"/>
</dbReference>
<comment type="caution">
    <text evidence="1">The sequence shown here is derived from an EMBL/GenBank/DDBJ whole genome shotgun (WGS) entry which is preliminary data.</text>
</comment>
<gene>
    <name evidence="1" type="ORF">CJ030_MR1G027863</name>
</gene>
<keyword evidence="2" id="KW-1185">Reference proteome</keyword>
<sequence length="52" mass="6012">MNSRTHHDHEKPILAPKENECNLKLLLIECDKHSLARAHVRIICVRHFAADS</sequence>
<dbReference type="AlphaFoldDB" id="A0A6A1WMV0"/>
<reference evidence="1 2" key="1">
    <citation type="journal article" date="2019" name="Plant Biotechnol. J.">
        <title>The red bayberry genome and genetic basis of sex determination.</title>
        <authorList>
            <person name="Jia H.M."/>
            <person name="Jia H.J."/>
            <person name="Cai Q.L."/>
            <person name="Wang Y."/>
            <person name="Zhao H.B."/>
            <person name="Yang W.F."/>
            <person name="Wang G.Y."/>
            <person name="Li Y.H."/>
            <person name="Zhan D.L."/>
            <person name="Shen Y.T."/>
            <person name="Niu Q.F."/>
            <person name="Chang L."/>
            <person name="Qiu J."/>
            <person name="Zhao L."/>
            <person name="Xie H.B."/>
            <person name="Fu W.Y."/>
            <person name="Jin J."/>
            <person name="Li X.W."/>
            <person name="Jiao Y."/>
            <person name="Zhou C.C."/>
            <person name="Tu T."/>
            <person name="Chai C.Y."/>
            <person name="Gao J.L."/>
            <person name="Fan L.J."/>
            <person name="van de Weg E."/>
            <person name="Wang J.Y."/>
            <person name="Gao Z.S."/>
        </authorList>
    </citation>
    <scope>NUCLEOTIDE SEQUENCE [LARGE SCALE GENOMIC DNA]</scope>
    <source>
        <tissue evidence="1">Leaves</tissue>
    </source>
</reference>